<dbReference type="EMBL" id="FZOW01000002">
    <property type="protein sequence ID" value="SNS35980.1"/>
    <property type="molecule type" value="Genomic_DNA"/>
</dbReference>
<evidence type="ECO:0000313" key="3">
    <source>
        <dbReference type="Proteomes" id="UP000198327"/>
    </source>
</evidence>
<organism evidence="2 3">
    <name type="scientific">Rhodococcoides kyotonense</name>
    <dbReference type="NCBI Taxonomy" id="398843"/>
    <lineage>
        <taxon>Bacteria</taxon>
        <taxon>Bacillati</taxon>
        <taxon>Actinomycetota</taxon>
        <taxon>Actinomycetes</taxon>
        <taxon>Mycobacteriales</taxon>
        <taxon>Nocardiaceae</taxon>
        <taxon>Rhodococcoides</taxon>
    </lineage>
</organism>
<dbReference type="AlphaFoldDB" id="A0A239DTY6"/>
<dbReference type="Pfam" id="PF00391">
    <property type="entry name" value="PEP-utilizers"/>
    <property type="match status" value="1"/>
</dbReference>
<reference evidence="3" key="1">
    <citation type="submission" date="2017-06" db="EMBL/GenBank/DDBJ databases">
        <authorList>
            <person name="Varghese N."/>
            <person name="Submissions S."/>
        </authorList>
    </citation>
    <scope>NUCLEOTIDE SEQUENCE [LARGE SCALE GENOMIC DNA]</scope>
    <source>
        <strain evidence="3">JCM 23211</strain>
    </source>
</reference>
<dbReference type="Gene3D" id="3.50.30.10">
    <property type="entry name" value="Phosphohistidine domain"/>
    <property type="match status" value="1"/>
</dbReference>
<accession>A0A239DTY6</accession>
<keyword evidence="3" id="KW-1185">Reference proteome</keyword>
<evidence type="ECO:0000259" key="1">
    <source>
        <dbReference type="Pfam" id="PF00391"/>
    </source>
</evidence>
<proteinExistence type="predicted"/>
<dbReference type="InterPro" id="IPR008279">
    <property type="entry name" value="PEP-util_enz_mobile_dom"/>
</dbReference>
<feature type="domain" description="PEP-utilising enzyme mobile" evidence="1">
    <location>
        <begin position="58"/>
        <end position="108"/>
    </location>
</feature>
<dbReference type="InterPro" id="IPR036637">
    <property type="entry name" value="Phosphohistidine_dom_sf"/>
</dbReference>
<name>A0A239DTY6_9NOCA</name>
<protein>
    <submittedName>
        <fullName evidence="2">PEP-utilising enzyme, mobile domain</fullName>
    </submittedName>
</protein>
<dbReference type="Proteomes" id="UP000198327">
    <property type="component" value="Unassembled WGS sequence"/>
</dbReference>
<dbReference type="RefSeq" id="WP_089243136.1">
    <property type="nucleotide sequence ID" value="NZ_FZOW01000002.1"/>
</dbReference>
<dbReference type="OrthoDB" id="3568381at2"/>
<sequence length="124" mass="12977">MTETHDEVGTGTNLFTAGTVTGTARWFRETQDVLSIDEDDLEDTIAFVDKGGMTFLSPILPDLLAIVCSAGSRESHLAILSRESAVPCVLAASLTGTVSDGETITLDLTDADTAVIARTSTVTA</sequence>
<gene>
    <name evidence="2" type="ORF">SAMN05421642_10242</name>
</gene>
<dbReference type="GO" id="GO:0016772">
    <property type="term" value="F:transferase activity, transferring phosphorus-containing groups"/>
    <property type="evidence" value="ECO:0007669"/>
    <property type="project" value="InterPro"/>
</dbReference>
<dbReference type="SUPFAM" id="SSF52009">
    <property type="entry name" value="Phosphohistidine domain"/>
    <property type="match status" value="1"/>
</dbReference>
<evidence type="ECO:0000313" key="2">
    <source>
        <dbReference type="EMBL" id="SNS35980.1"/>
    </source>
</evidence>